<dbReference type="CDD" id="cd00590">
    <property type="entry name" value="RRM_SF"/>
    <property type="match status" value="2"/>
</dbReference>
<organism evidence="5 6">
    <name type="scientific">Streblomastix strix</name>
    <dbReference type="NCBI Taxonomy" id="222440"/>
    <lineage>
        <taxon>Eukaryota</taxon>
        <taxon>Metamonada</taxon>
        <taxon>Preaxostyla</taxon>
        <taxon>Oxymonadida</taxon>
        <taxon>Streblomastigidae</taxon>
        <taxon>Streblomastix</taxon>
    </lineage>
</organism>
<dbReference type="Pfam" id="PF00076">
    <property type="entry name" value="RRM_1"/>
    <property type="match status" value="1"/>
</dbReference>
<feature type="region of interest" description="Disordered" evidence="3">
    <location>
        <begin position="196"/>
        <end position="219"/>
    </location>
</feature>
<evidence type="ECO:0000256" key="3">
    <source>
        <dbReference type="SAM" id="MobiDB-lite"/>
    </source>
</evidence>
<dbReference type="EMBL" id="SNRW01001088">
    <property type="protein sequence ID" value="KAA6397860.1"/>
    <property type="molecule type" value="Genomic_DNA"/>
</dbReference>
<name>A0A5J4WSH0_9EUKA</name>
<dbReference type="PANTHER" id="PTHR21245">
    <property type="entry name" value="HETEROGENEOUS NUCLEAR RIBONUCLEOPROTEIN"/>
    <property type="match status" value="1"/>
</dbReference>
<feature type="compositionally biased region" description="Basic and acidic residues" evidence="3">
    <location>
        <begin position="198"/>
        <end position="209"/>
    </location>
</feature>
<evidence type="ECO:0000259" key="4">
    <source>
        <dbReference type="PROSITE" id="PS50102"/>
    </source>
</evidence>
<dbReference type="SMART" id="SM00360">
    <property type="entry name" value="RRM"/>
    <property type="match status" value="2"/>
</dbReference>
<evidence type="ECO:0000256" key="2">
    <source>
        <dbReference type="PROSITE-ProRule" id="PRU00176"/>
    </source>
</evidence>
<feature type="domain" description="RRM" evidence="4">
    <location>
        <begin position="25"/>
        <end position="130"/>
    </location>
</feature>
<dbReference type="InterPro" id="IPR000504">
    <property type="entry name" value="RRM_dom"/>
</dbReference>
<dbReference type="GO" id="GO:0003723">
    <property type="term" value="F:RNA binding"/>
    <property type="evidence" value="ECO:0007669"/>
    <property type="project" value="UniProtKB-UniRule"/>
</dbReference>
<dbReference type="InterPro" id="IPR035979">
    <property type="entry name" value="RBD_domain_sf"/>
</dbReference>
<feature type="compositionally biased region" description="Low complexity" evidence="3">
    <location>
        <begin position="210"/>
        <end position="219"/>
    </location>
</feature>
<gene>
    <name evidence="5" type="ORF">EZS28_006615</name>
</gene>
<evidence type="ECO:0000313" key="5">
    <source>
        <dbReference type="EMBL" id="KAA6397860.1"/>
    </source>
</evidence>
<dbReference type="PROSITE" id="PS50102">
    <property type="entry name" value="RRM"/>
    <property type="match status" value="1"/>
</dbReference>
<dbReference type="OrthoDB" id="439808at2759"/>
<keyword evidence="1 2" id="KW-0694">RNA-binding</keyword>
<dbReference type="InterPro" id="IPR012677">
    <property type="entry name" value="Nucleotide-bd_a/b_plait_sf"/>
</dbReference>
<proteinExistence type="predicted"/>
<dbReference type="AlphaFoldDB" id="A0A5J4WSH0"/>
<evidence type="ECO:0000313" key="6">
    <source>
        <dbReference type="Proteomes" id="UP000324800"/>
    </source>
</evidence>
<reference evidence="5 6" key="1">
    <citation type="submission" date="2019-03" db="EMBL/GenBank/DDBJ databases">
        <title>Single cell metagenomics reveals metabolic interactions within the superorganism composed of flagellate Streblomastix strix and complex community of Bacteroidetes bacteria on its surface.</title>
        <authorList>
            <person name="Treitli S.C."/>
            <person name="Kolisko M."/>
            <person name="Husnik F."/>
            <person name="Keeling P."/>
            <person name="Hampl V."/>
        </authorList>
    </citation>
    <scope>NUCLEOTIDE SEQUENCE [LARGE SCALE GENOMIC DNA]</scope>
    <source>
        <strain evidence="5">ST1C</strain>
    </source>
</reference>
<dbReference type="Gene3D" id="3.30.70.330">
    <property type="match status" value="2"/>
</dbReference>
<sequence>MLRSQICEEAFNPNPNFQNTCTTLRVIKYSNIPVKSNADDENVERKLNRILCIFGRLWKFNDFDLWSFLGQHGKLVHIALKFDTSQNKQCNYAFAEYEYEADAQKAAQYGQNTILHGVPIQIMKLQQNKSLVVYNIDKKWKLLDILQEACKYGRVLDLDVIQLPVGRTMFVEYENRSSAEQAKQNIPLSKLNEQMSEFEQKEEKQDKQPESQQNQIQQQQQQQQLQVNYSYLRFLNNQLRVSFQTSINQ</sequence>
<comment type="caution">
    <text evidence="5">The sequence shown here is derived from an EMBL/GenBank/DDBJ whole genome shotgun (WGS) entry which is preliminary data.</text>
</comment>
<evidence type="ECO:0000256" key="1">
    <source>
        <dbReference type="ARBA" id="ARBA00022884"/>
    </source>
</evidence>
<protein>
    <recommendedName>
        <fullName evidence="4">RRM domain-containing protein</fullName>
    </recommendedName>
</protein>
<dbReference type="SUPFAM" id="SSF54928">
    <property type="entry name" value="RNA-binding domain, RBD"/>
    <property type="match status" value="1"/>
</dbReference>
<accession>A0A5J4WSH0</accession>
<dbReference type="Proteomes" id="UP000324800">
    <property type="component" value="Unassembled WGS sequence"/>
</dbReference>